<keyword evidence="7" id="KW-0812">Transmembrane</keyword>
<accession>A0ABW1V131</accession>
<dbReference type="Gene3D" id="3.30.565.10">
    <property type="entry name" value="Histidine kinase-like ATPase, C-terminal domain"/>
    <property type="match status" value="1"/>
</dbReference>
<evidence type="ECO:0000256" key="4">
    <source>
        <dbReference type="ARBA" id="ARBA00022679"/>
    </source>
</evidence>
<dbReference type="SUPFAM" id="SSF55874">
    <property type="entry name" value="ATPase domain of HSP90 chaperone/DNA topoisomerase II/histidine kinase"/>
    <property type="match status" value="1"/>
</dbReference>
<name>A0ABW1V131_9BACL</name>
<dbReference type="CDD" id="cd06225">
    <property type="entry name" value="HAMP"/>
    <property type="match status" value="1"/>
</dbReference>
<dbReference type="RefSeq" id="WP_379230615.1">
    <property type="nucleotide sequence ID" value="NZ_JBHSTE010000001.1"/>
</dbReference>
<feature type="transmembrane region" description="Helical" evidence="7">
    <location>
        <begin position="7"/>
        <end position="30"/>
    </location>
</feature>
<keyword evidence="10" id="KW-1185">Reference proteome</keyword>
<dbReference type="PANTHER" id="PTHR34220:SF7">
    <property type="entry name" value="SENSOR HISTIDINE KINASE YPDA"/>
    <property type="match status" value="1"/>
</dbReference>
<evidence type="ECO:0000259" key="8">
    <source>
        <dbReference type="PROSITE" id="PS50885"/>
    </source>
</evidence>
<dbReference type="EMBL" id="JBHSTE010000001">
    <property type="protein sequence ID" value="MFC6331405.1"/>
    <property type="molecule type" value="Genomic_DNA"/>
</dbReference>
<comment type="caution">
    <text evidence="9">The sequence shown here is derived from an EMBL/GenBank/DDBJ whole genome shotgun (WGS) entry which is preliminary data.</text>
</comment>
<evidence type="ECO:0000256" key="1">
    <source>
        <dbReference type="ARBA" id="ARBA00004651"/>
    </source>
</evidence>
<proteinExistence type="predicted"/>
<dbReference type="PANTHER" id="PTHR34220">
    <property type="entry name" value="SENSOR HISTIDINE KINASE YPDA"/>
    <property type="match status" value="1"/>
</dbReference>
<dbReference type="InterPro" id="IPR050640">
    <property type="entry name" value="Bact_2-comp_sensor_kinase"/>
</dbReference>
<dbReference type="EC" id="2.7.13.3" evidence="9"/>
<evidence type="ECO:0000256" key="5">
    <source>
        <dbReference type="ARBA" id="ARBA00022777"/>
    </source>
</evidence>
<keyword evidence="5 9" id="KW-0418">Kinase</keyword>
<evidence type="ECO:0000256" key="3">
    <source>
        <dbReference type="ARBA" id="ARBA00022553"/>
    </source>
</evidence>
<dbReference type="InterPro" id="IPR010559">
    <property type="entry name" value="Sig_transdc_His_kin_internal"/>
</dbReference>
<keyword evidence="2" id="KW-1003">Cell membrane</keyword>
<evidence type="ECO:0000313" key="10">
    <source>
        <dbReference type="Proteomes" id="UP001596233"/>
    </source>
</evidence>
<evidence type="ECO:0000256" key="2">
    <source>
        <dbReference type="ARBA" id="ARBA00022475"/>
    </source>
</evidence>
<evidence type="ECO:0000313" key="9">
    <source>
        <dbReference type="EMBL" id="MFC6331405.1"/>
    </source>
</evidence>
<reference evidence="10" key="1">
    <citation type="journal article" date="2019" name="Int. J. Syst. Evol. Microbiol.">
        <title>The Global Catalogue of Microorganisms (GCM) 10K type strain sequencing project: providing services to taxonomists for standard genome sequencing and annotation.</title>
        <authorList>
            <consortium name="The Broad Institute Genomics Platform"/>
            <consortium name="The Broad Institute Genome Sequencing Center for Infectious Disease"/>
            <person name="Wu L."/>
            <person name="Ma J."/>
        </authorList>
    </citation>
    <scope>NUCLEOTIDE SEQUENCE [LARGE SCALE GENOMIC DNA]</scope>
    <source>
        <strain evidence="10">PCU 280</strain>
    </source>
</reference>
<dbReference type="Pfam" id="PF00672">
    <property type="entry name" value="HAMP"/>
    <property type="match status" value="1"/>
</dbReference>
<gene>
    <name evidence="9" type="ORF">ACFP56_02140</name>
</gene>
<feature type="transmembrane region" description="Helical" evidence="7">
    <location>
        <begin position="278"/>
        <end position="299"/>
    </location>
</feature>
<protein>
    <submittedName>
        <fullName evidence="9">Sensor histidine kinase</fullName>
        <ecNumber evidence="9">2.7.13.3</ecNumber>
    </submittedName>
</protein>
<keyword evidence="6 7" id="KW-0472">Membrane</keyword>
<evidence type="ECO:0000256" key="7">
    <source>
        <dbReference type="SAM" id="Phobius"/>
    </source>
</evidence>
<organism evidence="9 10">
    <name type="scientific">Paenibacillus septentrionalis</name>
    <dbReference type="NCBI Taxonomy" id="429342"/>
    <lineage>
        <taxon>Bacteria</taxon>
        <taxon>Bacillati</taxon>
        <taxon>Bacillota</taxon>
        <taxon>Bacilli</taxon>
        <taxon>Bacillales</taxon>
        <taxon>Paenibacillaceae</taxon>
        <taxon>Paenibacillus</taxon>
    </lineage>
</organism>
<dbReference type="InterPro" id="IPR003594">
    <property type="entry name" value="HATPase_dom"/>
</dbReference>
<comment type="subcellular location">
    <subcellularLocation>
        <location evidence="1">Cell membrane</location>
        <topology evidence="1">Multi-pass membrane protein</topology>
    </subcellularLocation>
</comment>
<dbReference type="Proteomes" id="UP001596233">
    <property type="component" value="Unassembled WGS sequence"/>
</dbReference>
<keyword evidence="7" id="KW-1133">Transmembrane helix</keyword>
<dbReference type="InterPro" id="IPR036890">
    <property type="entry name" value="HATPase_C_sf"/>
</dbReference>
<keyword evidence="3" id="KW-0597">Phosphoprotein</keyword>
<dbReference type="GO" id="GO:0004673">
    <property type="term" value="F:protein histidine kinase activity"/>
    <property type="evidence" value="ECO:0007669"/>
    <property type="project" value="UniProtKB-EC"/>
</dbReference>
<dbReference type="Pfam" id="PF06580">
    <property type="entry name" value="His_kinase"/>
    <property type="match status" value="1"/>
</dbReference>
<feature type="domain" description="HAMP" evidence="8">
    <location>
        <begin position="302"/>
        <end position="354"/>
    </location>
</feature>
<evidence type="ECO:0000256" key="6">
    <source>
        <dbReference type="ARBA" id="ARBA00023136"/>
    </source>
</evidence>
<keyword evidence="4 9" id="KW-0808">Transferase</keyword>
<dbReference type="PROSITE" id="PS50885">
    <property type="entry name" value="HAMP"/>
    <property type="match status" value="1"/>
</dbReference>
<dbReference type="InterPro" id="IPR003660">
    <property type="entry name" value="HAMP_dom"/>
</dbReference>
<dbReference type="Gene3D" id="6.10.340.10">
    <property type="match status" value="1"/>
</dbReference>
<dbReference type="SUPFAM" id="SSF158472">
    <property type="entry name" value="HAMP domain-like"/>
    <property type="match status" value="1"/>
</dbReference>
<dbReference type="SMART" id="SM00304">
    <property type="entry name" value="HAMP"/>
    <property type="match status" value="1"/>
</dbReference>
<sequence>MTIRSSIFVRLMATFLAAIIVIAALGIYMYNWSLKTVKDEIFKSTTAQATFYLEGLEAEIDRIKILQYDALNDEDLNKLAIRYPIMDEYETMESMRKLLHRLVSIQNSNAHISNVSAHIEPIQKTISSKKSVSILDRDKFQSLRIPEEMKGAQLLVYNQNLHLTTFLMGNMGLNPLYMIEIELNTSVFREALKQLDTYPGSGSLLLDVTNGLAIHSNETVQPFVELIDTFESNESDFKYGKVYSYGDTFIVAAKSDYLNMVLFRYIPKDVVLVPIEDFYVWLWVFTGVVILLVVFIYVYTYKLIQRPMKELVKAFRGVEKGNFNVKVEVNQNNEFDYLNKGFNSMVQNVSNLIDQVYKHKILEQKAELKHLQSQISPHFLYNSFFLINTMARVKDDNLIPFTKLLGEYFQFITKNDADFVTLYEEIEHARTYADIQLMRYPSKLTIEFESCPDQFKETHVPRLIVQPIIENAFKYAVEHSKGPVFILVYFQLTDDRLTIVVEDDGTQLTNEKLIELQKQFNQAHMSESSGLNNIHRRVQLIYGDEYGLQVERSSLGGLKVMLQINPGMRE</sequence>
<dbReference type="Pfam" id="PF02518">
    <property type="entry name" value="HATPase_c"/>
    <property type="match status" value="1"/>
</dbReference>